<dbReference type="VEuPathDB" id="FungiDB:RhiirFUN_005791"/>
<dbReference type="PANTHER" id="PTHR16201">
    <property type="entry name" value="SEVEN TRANSMEMBRANE PROTEIN 1-RELATED"/>
    <property type="match status" value="1"/>
</dbReference>
<dbReference type="Pfam" id="PF04193">
    <property type="entry name" value="PQ-loop"/>
    <property type="match status" value="2"/>
</dbReference>
<evidence type="ECO:0000313" key="7">
    <source>
        <dbReference type="Proteomes" id="UP000684084"/>
    </source>
</evidence>
<dbReference type="EMBL" id="CAGKOT010000092">
    <property type="protein sequence ID" value="CAB5394878.1"/>
    <property type="molecule type" value="Genomic_DNA"/>
</dbReference>
<dbReference type="VEuPathDB" id="FungiDB:RhiirFUN_017636"/>
<accession>A0A916EJ36</accession>
<protein>
    <recommendedName>
        <fullName evidence="8">Protein kinase domain-containing protein</fullName>
    </recommendedName>
</protein>
<feature type="transmembrane region" description="Helical" evidence="5">
    <location>
        <begin position="155"/>
        <end position="180"/>
    </location>
</feature>
<keyword evidence="4 5" id="KW-0472">Membrane</keyword>
<name>A0A916EJ36_9GLOM</name>
<gene>
    <name evidence="6" type="ORF">CHRIB12_LOCUS23554</name>
</gene>
<reference evidence="6" key="1">
    <citation type="submission" date="2020-05" db="EMBL/GenBank/DDBJ databases">
        <authorList>
            <person name="Rincon C."/>
            <person name="Sanders R I."/>
            <person name="Robbins C."/>
            <person name="Chaturvedi A."/>
        </authorList>
    </citation>
    <scope>NUCLEOTIDE SEQUENCE</scope>
    <source>
        <strain evidence="6">CHB12</strain>
    </source>
</reference>
<evidence type="ECO:0000256" key="2">
    <source>
        <dbReference type="ARBA" id="ARBA00022692"/>
    </source>
</evidence>
<feature type="transmembrane region" description="Helical" evidence="5">
    <location>
        <begin position="192"/>
        <end position="210"/>
    </location>
</feature>
<dbReference type="InterPro" id="IPR051415">
    <property type="entry name" value="LAAT-1"/>
</dbReference>
<feature type="transmembrane region" description="Helical" evidence="5">
    <location>
        <begin position="98"/>
        <end position="121"/>
    </location>
</feature>
<evidence type="ECO:0000256" key="3">
    <source>
        <dbReference type="ARBA" id="ARBA00022989"/>
    </source>
</evidence>
<organism evidence="6 7">
    <name type="scientific">Rhizophagus irregularis</name>
    <dbReference type="NCBI Taxonomy" id="588596"/>
    <lineage>
        <taxon>Eukaryota</taxon>
        <taxon>Fungi</taxon>
        <taxon>Fungi incertae sedis</taxon>
        <taxon>Mucoromycota</taxon>
        <taxon>Glomeromycotina</taxon>
        <taxon>Glomeromycetes</taxon>
        <taxon>Glomerales</taxon>
        <taxon>Glomeraceae</taxon>
        <taxon>Rhizophagus</taxon>
    </lineage>
</organism>
<evidence type="ECO:0000256" key="1">
    <source>
        <dbReference type="ARBA" id="ARBA00004141"/>
    </source>
</evidence>
<dbReference type="AlphaFoldDB" id="A0A916EJ36"/>
<comment type="subcellular location">
    <subcellularLocation>
        <location evidence="1">Membrane</location>
        <topology evidence="1">Multi-pass membrane protein</topology>
    </subcellularLocation>
</comment>
<feature type="transmembrane region" description="Helical" evidence="5">
    <location>
        <begin position="22"/>
        <end position="41"/>
    </location>
</feature>
<sequence length="556" mass="63912">MELLIKELEKPKKCNDEKNDPITVFLAVFIAIGILVSYLPQHYKIFSTKSSEGISPLFLLLGAISMTCSYFNILILQFNEFGCCKNVYPAGYCFENVLGIIQLTIQWFCFTMILVLFMIYFPDYKKYIPNISLGSGYNNLSSISSSSKYSKEWSLSLQVTAAVAIHFIFTLIISAYLLIFVGGAKEEKVTRYWADLLGVISLILASIQYLPQIWKTWKRKSVGALSIQMMLLQTPGSFLFAYSLASSPGTRWSTWIVFLITGCLQGTLLIMCICWHYREKHVDEEIISDGRICVTQITIFDIILSYTKLFNMEKKPRNLWKSSDPNKHQRFVTTTELEDTDERVIYMKDLSTRKLAYGICGECNEPGTGENWCQPCNAKRFEDNFKNWTSANKDIDEFIQESQLNAVHFKKCLEWIPFEKFQNITYVAKGGFGKIYSAEWPEGISEYWDIENQKWHKITDLKVALKSLDNSSDISSDFLNEIKSHLEIFLYDTIQYLPKPVNSSNLSFFQHNLDINNIPSLSILEIPTSECLDLQLNESASECLDLQLNESDFLVW</sequence>
<feature type="transmembrane region" description="Helical" evidence="5">
    <location>
        <begin position="255"/>
        <end position="277"/>
    </location>
</feature>
<evidence type="ECO:0000256" key="5">
    <source>
        <dbReference type="SAM" id="Phobius"/>
    </source>
</evidence>
<dbReference type="PANTHER" id="PTHR16201:SF11">
    <property type="entry name" value="PQ-LOOP REPEAT-CONTAINING PROTEIN"/>
    <property type="match status" value="1"/>
</dbReference>
<feature type="transmembrane region" description="Helical" evidence="5">
    <location>
        <begin position="222"/>
        <end position="243"/>
    </location>
</feature>
<comment type="caution">
    <text evidence="6">The sequence shown here is derived from an EMBL/GenBank/DDBJ whole genome shotgun (WGS) entry which is preliminary data.</text>
</comment>
<feature type="transmembrane region" description="Helical" evidence="5">
    <location>
        <begin position="53"/>
        <end position="78"/>
    </location>
</feature>
<keyword evidence="3 5" id="KW-1133">Transmembrane helix</keyword>
<dbReference type="GO" id="GO:0016020">
    <property type="term" value="C:membrane"/>
    <property type="evidence" value="ECO:0007669"/>
    <property type="project" value="UniProtKB-SubCell"/>
</dbReference>
<dbReference type="InterPro" id="IPR006603">
    <property type="entry name" value="PQ-loop_rpt"/>
</dbReference>
<evidence type="ECO:0000313" key="6">
    <source>
        <dbReference type="EMBL" id="CAB5394878.1"/>
    </source>
</evidence>
<keyword evidence="2 5" id="KW-0812">Transmembrane</keyword>
<evidence type="ECO:0000256" key="4">
    <source>
        <dbReference type="ARBA" id="ARBA00023136"/>
    </source>
</evidence>
<evidence type="ECO:0008006" key="8">
    <source>
        <dbReference type="Google" id="ProtNLM"/>
    </source>
</evidence>
<dbReference type="SMART" id="SM00679">
    <property type="entry name" value="CTNS"/>
    <property type="match status" value="2"/>
</dbReference>
<dbReference type="OrthoDB" id="19344at2759"/>
<proteinExistence type="predicted"/>
<dbReference type="Proteomes" id="UP000684084">
    <property type="component" value="Unassembled WGS sequence"/>
</dbReference>